<reference evidence="2" key="1">
    <citation type="journal article" date="2022" name="bioRxiv">
        <title>Sequencing and chromosome-scale assembly of the giantPleurodeles waltlgenome.</title>
        <authorList>
            <person name="Brown T."/>
            <person name="Elewa A."/>
            <person name="Iarovenko S."/>
            <person name="Subramanian E."/>
            <person name="Araus A.J."/>
            <person name="Petzold A."/>
            <person name="Susuki M."/>
            <person name="Suzuki K.-i.T."/>
            <person name="Hayashi T."/>
            <person name="Toyoda A."/>
            <person name="Oliveira C."/>
            <person name="Osipova E."/>
            <person name="Leigh N.D."/>
            <person name="Simon A."/>
            <person name="Yun M.H."/>
        </authorList>
    </citation>
    <scope>NUCLEOTIDE SEQUENCE</scope>
    <source>
        <strain evidence="2">20211129_DDA</strain>
        <tissue evidence="2">Liver</tissue>
    </source>
</reference>
<dbReference type="EMBL" id="JANPWB010000010">
    <property type="protein sequence ID" value="KAJ1136130.1"/>
    <property type="molecule type" value="Genomic_DNA"/>
</dbReference>
<evidence type="ECO:0000256" key="1">
    <source>
        <dbReference type="SAM" id="MobiDB-lite"/>
    </source>
</evidence>
<proteinExistence type="predicted"/>
<evidence type="ECO:0000313" key="3">
    <source>
        <dbReference type="Proteomes" id="UP001066276"/>
    </source>
</evidence>
<dbReference type="Proteomes" id="UP001066276">
    <property type="component" value="Chromosome 6"/>
</dbReference>
<sequence>MARTLATRASRALFAPRSCRPPPHCTSHSRRQSIRATLLQGKGGLAGGDSKETVGPDCLAGAGIIGARTAWEKDHLDILQFHLP</sequence>
<feature type="compositionally biased region" description="Low complexity" evidence="1">
    <location>
        <begin position="1"/>
        <end position="15"/>
    </location>
</feature>
<gene>
    <name evidence="2" type="ORF">NDU88_002548</name>
</gene>
<feature type="region of interest" description="Disordered" evidence="1">
    <location>
        <begin position="1"/>
        <end position="32"/>
    </location>
</feature>
<organism evidence="2 3">
    <name type="scientific">Pleurodeles waltl</name>
    <name type="common">Iberian ribbed newt</name>
    <dbReference type="NCBI Taxonomy" id="8319"/>
    <lineage>
        <taxon>Eukaryota</taxon>
        <taxon>Metazoa</taxon>
        <taxon>Chordata</taxon>
        <taxon>Craniata</taxon>
        <taxon>Vertebrata</taxon>
        <taxon>Euteleostomi</taxon>
        <taxon>Amphibia</taxon>
        <taxon>Batrachia</taxon>
        <taxon>Caudata</taxon>
        <taxon>Salamandroidea</taxon>
        <taxon>Salamandridae</taxon>
        <taxon>Pleurodelinae</taxon>
        <taxon>Pleurodeles</taxon>
    </lineage>
</organism>
<dbReference type="AlphaFoldDB" id="A0AAV7QD88"/>
<keyword evidence="3" id="KW-1185">Reference proteome</keyword>
<name>A0AAV7QD88_PLEWA</name>
<accession>A0AAV7QD88</accession>
<comment type="caution">
    <text evidence="2">The sequence shown here is derived from an EMBL/GenBank/DDBJ whole genome shotgun (WGS) entry which is preliminary data.</text>
</comment>
<evidence type="ECO:0000313" key="2">
    <source>
        <dbReference type="EMBL" id="KAJ1136130.1"/>
    </source>
</evidence>
<protein>
    <submittedName>
        <fullName evidence="2">Uncharacterized protein</fullName>
    </submittedName>
</protein>